<feature type="transmembrane region" description="Helical" evidence="6">
    <location>
        <begin position="34"/>
        <end position="52"/>
    </location>
</feature>
<feature type="transmembrane region" description="Helical" evidence="6">
    <location>
        <begin position="145"/>
        <end position="165"/>
    </location>
</feature>
<feature type="transmembrane region" description="Helical" evidence="6">
    <location>
        <begin position="118"/>
        <end position="139"/>
    </location>
</feature>
<evidence type="ECO:0000256" key="3">
    <source>
        <dbReference type="ARBA" id="ARBA00022692"/>
    </source>
</evidence>
<evidence type="ECO:0000313" key="8">
    <source>
        <dbReference type="EMBL" id="MBE0370631.1"/>
    </source>
</evidence>
<organism evidence="8 9">
    <name type="scientific">Pseudoalteromonas aurantia 208</name>
    <dbReference type="NCBI Taxonomy" id="1314867"/>
    <lineage>
        <taxon>Bacteria</taxon>
        <taxon>Pseudomonadati</taxon>
        <taxon>Pseudomonadota</taxon>
        <taxon>Gammaproteobacteria</taxon>
        <taxon>Alteromonadales</taxon>
        <taxon>Pseudoalteromonadaceae</taxon>
        <taxon>Pseudoalteromonas</taxon>
    </lineage>
</organism>
<dbReference type="SUPFAM" id="SSF103481">
    <property type="entry name" value="Multidrug resistance efflux transporter EmrE"/>
    <property type="match status" value="2"/>
</dbReference>
<comment type="similarity">
    <text evidence="2">Belongs to the EamA transporter family.</text>
</comment>
<dbReference type="InterPro" id="IPR050638">
    <property type="entry name" value="AA-Vitamin_Transporters"/>
</dbReference>
<dbReference type="PANTHER" id="PTHR32322">
    <property type="entry name" value="INNER MEMBRANE TRANSPORTER"/>
    <property type="match status" value="1"/>
</dbReference>
<dbReference type="InterPro" id="IPR037185">
    <property type="entry name" value="EmrE-like"/>
</dbReference>
<feature type="transmembrane region" description="Helical" evidence="6">
    <location>
        <begin position="266"/>
        <end position="283"/>
    </location>
</feature>
<sequence>MLIKFIPVLFVVLWASGFIGARFGLAYAEPATLLSIRMIINIIFFIALVALLKRHIPKGRAFLHSCVVGLLIHGMYLGGSFQAISLGMPAGLNALLVGIQPILTVIILLVLSHKHFSVVQWTGLLLGFIGITLVLQGNIQWQDAAQSQFAIGMSLLALTGITLGTMYQKRFCKNVDLVGATLVQYIAASCLFIPWAVQFETMQVQWTIEFIATLAWLVLVLSVAAILLLLYMVKQGESESVASVFYLVPPVTALQAWLAFGETFDIYGIAGFICAAFAVYFVVKDPKMSTTSKNSKILVDND</sequence>
<evidence type="ECO:0000259" key="7">
    <source>
        <dbReference type="Pfam" id="PF00892"/>
    </source>
</evidence>
<reference evidence="8 9" key="1">
    <citation type="submission" date="2015-03" db="EMBL/GenBank/DDBJ databases">
        <title>Genome sequence of Pseudoalteromonas aurantia.</title>
        <authorList>
            <person name="Xie B.-B."/>
            <person name="Rong J.-C."/>
            <person name="Qin Q.-L."/>
            <person name="Zhang Y.-Z."/>
        </authorList>
    </citation>
    <scope>NUCLEOTIDE SEQUENCE [LARGE SCALE GENOMIC DNA]</scope>
    <source>
        <strain evidence="8 9">208</strain>
    </source>
</reference>
<feature type="transmembrane region" description="Helical" evidence="6">
    <location>
        <begin position="210"/>
        <end position="233"/>
    </location>
</feature>
<keyword evidence="5 6" id="KW-0472">Membrane</keyword>
<keyword evidence="4 6" id="KW-1133">Transmembrane helix</keyword>
<dbReference type="PANTHER" id="PTHR32322:SF2">
    <property type="entry name" value="EAMA DOMAIN-CONTAINING PROTEIN"/>
    <property type="match status" value="1"/>
</dbReference>
<feature type="domain" description="EamA" evidence="7">
    <location>
        <begin position="150"/>
        <end position="283"/>
    </location>
</feature>
<feature type="domain" description="EamA" evidence="7">
    <location>
        <begin position="8"/>
        <end position="135"/>
    </location>
</feature>
<evidence type="ECO:0000256" key="2">
    <source>
        <dbReference type="ARBA" id="ARBA00007362"/>
    </source>
</evidence>
<keyword evidence="3 6" id="KW-0812">Transmembrane</keyword>
<feature type="transmembrane region" description="Helical" evidence="6">
    <location>
        <begin position="177"/>
        <end position="198"/>
    </location>
</feature>
<comment type="caution">
    <text evidence="8">The sequence shown here is derived from an EMBL/GenBank/DDBJ whole genome shotgun (WGS) entry which is preliminary data.</text>
</comment>
<dbReference type="InterPro" id="IPR000620">
    <property type="entry name" value="EamA_dom"/>
</dbReference>
<dbReference type="RefSeq" id="WP_192509700.1">
    <property type="nucleotide sequence ID" value="NZ_AQGV01000015.1"/>
</dbReference>
<dbReference type="Proteomes" id="UP000615755">
    <property type="component" value="Unassembled WGS sequence"/>
</dbReference>
<evidence type="ECO:0000313" key="9">
    <source>
        <dbReference type="Proteomes" id="UP000615755"/>
    </source>
</evidence>
<dbReference type="EMBL" id="AQGV01000015">
    <property type="protein sequence ID" value="MBE0370631.1"/>
    <property type="molecule type" value="Genomic_DNA"/>
</dbReference>
<name>A0ABR9EI19_9GAMM</name>
<gene>
    <name evidence="8" type="ORF">PAUR_b0705</name>
</gene>
<feature type="transmembrane region" description="Helical" evidence="6">
    <location>
        <begin position="240"/>
        <end position="260"/>
    </location>
</feature>
<accession>A0ABR9EI19</accession>
<comment type="subcellular location">
    <subcellularLocation>
        <location evidence="1">Membrane</location>
        <topology evidence="1">Multi-pass membrane protein</topology>
    </subcellularLocation>
</comment>
<dbReference type="Pfam" id="PF00892">
    <property type="entry name" value="EamA"/>
    <property type="match status" value="2"/>
</dbReference>
<proteinExistence type="inferred from homology"/>
<protein>
    <recommendedName>
        <fullName evidence="7">EamA domain-containing protein</fullName>
    </recommendedName>
</protein>
<keyword evidence="9" id="KW-1185">Reference proteome</keyword>
<feature type="transmembrane region" description="Helical" evidence="6">
    <location>
        <begin position="61"/>
        <end position="84"/>
    </location>
</feature>
<evidence type="ECO:0000256" key="6">
    <source>
        <dbReference type="SAM" id="Phobius"/>
    </source>
</evidence>
<feature type="transmembrane region" description="Helical" evidence="6">
    <location>
        <begin position="90"/>
        <end position="111"/>
    </location>
</feature>
<evidence type="ECO:0000256" key="5">
    <source>
        <dbReference type="ARBA" id="ARBA00023136"/>
    </source>
</evidence>
<evidence type="ECO:0000256" key="1">
    <source>
        <dbReference type="ARBA" id="ARBA00004141"/>
    </source>
</evidence>
<evidence type="ECO:0000256" key="4">
    <source>
        <dbReference type="ARBA" id="ARBA00022989"/>
    </source>
</evidence>